<evidence type="ECO:0000259" key="8">
    <source>
        <dbReference type="PROSITE" id="PS51379"/>
    </source>
</evidence>
<keyword evidence="1" id="KW-0813">Transport</keyword>
<dbReference type="InterPro" id="IPR014116">
    <property type="entry name" value="Cyt_c_oxidase_cbb3_FixG"/>
</dbReference>
<dbReference type="PATRIC" id="fig|1549748.8.peg.1967"/>
<keyword evidence="7" id="KW-0472">Membrane</keyword>
<evidence type="ECO:0000313" key="9">
    <source>
        <dbReference type="EMBL" id="KKJ75895.1"/>
    </source>
</evidence>
<dbReference type="Proteomes" id="UP000034491">
    <property type="component" value="Unassembled WGS sequence"/>
</dbReference>
<keyword evidence="7" id="KW-0812">Transmembrane</keyword>
<dbReference type="InterPro" id="IPR013783">
    <property type="entry name" value="Ig-like_fold"/>
</dbReference>
<feature type="transmembrane region" description="Helical" evidence="7">
    <location>
        <begin position="206"/>
        <end position="225"/>
    </location>
</feature>
<accession>A0A0M2R7A9</accession>
<keyword evidence="6" id="KW-0411">Iron-sulfur</keyword>
<evidence type="ECO:0000256" key="1">
    <source>
        <dbReference type="ARBA" id="ARBA00022448"/>
    </source>
</evidence>
<dbReference type="EMBL" id="LANI01000024">
    <property type="protein sequence ID" value="KKJ75895.1"/>
    <property type="molecule type" value="Genomic_DNA"/>
</dbReference>
<evidence type="ECO:0000313" key="10">
    <source>
        <dbReference type="Proteomes" id="UP000034491"/>
    </source>
</evidence>
<dbReference type="InterPro" id="IPR017896">
    <property type="entry name" value="4Fe4S_Fe-S-bd"/>
</dbReference>
<dbReference type="Pfam" id="PF11614">
    <property type="entry name" value="FixG_C"/>
    <property type="match status" value="1"/>
</dbReference>
<dbReference type="SUPFAM" id="SSF54862">
    <property type="entry name" value="4Fe-4S ferredoxins"/>
    <property type="match status" value="1"/>
</dbReference>
<protein>
    <submittedName>
        <fullName evidence="9">Nitrogen fixation protein FixG</fullName>
    </submittedName>
</protein>
<evidence type="ECO:0000256" key="4">
    <source>
        <dbReference type="ARBA" id="ARBA00022982"/>
    </source>
</evidence>
<feature type="transmembrane region" description="Helical" evidence="7">
    <location>
        <begin position="352"/>
        <end position="370"/>
    </location>
</feature>
<evidence type="ECO:0000256" key="6">
    <source>
        <dbReference type="ARBA" id="ARBA00023014"/>
    </source>
</evidence>
<dbReference type="NCBIfam" id="TIGR02745">
    <property type="entry name" value="ccoG_rdxA_fixG"/>
    <property type="match status" value="1"/>
</dbReference>
<dbReference type="Pfam" id="PF13746">
    <property type="entry name" value="Fer4_18"/>
    <property type="match status" value="1"/>
</dbReference>
<dbReference type="Gene3D" id="2.60.40.10">
    <property type="entry name" value="Immunoglobulins"/>
    <property type="match status" value="1"/>
</dbReference>
<dbReference type="Pfam" id="PF12801">
    <property type="entry name" value="Fer4_5"/>
    <property type="match status" value="1"/>
</dbReference>
<dbReference type="InterPro" id="IPR032879">
    <property type="entry name" value="FixG_C"/>
</dbReference>
<keyword evidence="2" id="KW-0004">4Fe-4S</keyword>
<sequence length="491" mass="56082">MSTKLEQIVKEATVEVEAVNKKENRPLYKKREPIFPKRAVGQFRRLKWLIMIITLSIYYLVPFIRWDRGPGAPDQAVLIDFPGNRFYFFFIELWPQEVYYITGILIVAGLVLFFFTSLFGRVWCGYACPQTVWTDLFIAVERWVEGDRNARIKLHRHKWNFEKVWKYTLKHTIWLIIGMATGGAWVFYFADAPTLLVELFTLQADMMAYTFVALLTFTTYTLGGLSREQVCIYMCPWPRIQAAMMDEDSLQVTYRKDRGEPRGRAKKTQDDKAFGDCIDCKQCVVVCPMGIDIRDGAQLECINCALCIDACDGIMDKMGTPRGLIGYDTDANMARRLKGVPQKFSLLRMRTILYAVAIFAVCAFMVYLLASRSPLDLNVLRDRNPLFVKLSDGSIRNGYTVKILNKERAPQQFLVTVTGLNFNEIKINDIENVGPAPIVDVKSDNLRSVHLFLSVDAQELKTSSEPITITVTNKETGYSVSNDNVFIGPNK</sequence>
<dbReference type="PROSITE" id="PS51379">
    <property type="entry name" value="4FE4S_FER_2"/>
    <property type="match status" value="1"/>
</dbReference>
<reference evidence="9 10" key="1">
    <citation type="submission" date="2015-03" db="EMBL/GenBank/DDBJ databases">
        <title>Genome sequence of Kiloniella sp. P1-1, isolated from the gut microflora of Pacific white shrimp, Penaeus vannamei.</title>
        <authorList>
            <person name="Shao Z."/>
            <person name="Wang L."/>
            <person name="Li X."/>
        </authorList>
    </citation>
    <scope>NUCLEOTIDE SEQUENCE [LARGE SCALE GENOMIC DNA]</scope>
    <source>
        <strain evidence="9 10">P1-1</strain>
    </source>
</reference>
<comment type="caution">
    <text evidence="9">The sequence shown here is derived from an EMBL/GenBank/DDBJ whole genome shotgun (WGS) entry which is preliminary data.</text>
</comment>
<proteinExistence type="predicted"/>
<feature type="transmembrane region" description="Helical" evidence="7">
    <location>
        <begin position="46"/>
        <end position="64"/>
    </location>
</feature>
<evidence type="ECO:0000256" key="2">
    <source>
        <dbReference type="ARBA" id="ARBA00022485"/>
    </source>
</evidence>
<dbReference type="PANTHER" id="PTHR30176">
    <property type="entry name" value="FERREDOXIN-TYPE PROTEIN NAPH"/>
    <property type="match status" value="1"/>
</dbReference>
<evidence type="ECO:0000256" key="3">
    <source>
        <dbReference type="ARBA" id="ARBA00022723"/>
    </source>
</evidence>
<dbReference type="GO" id="GO:0051539">
    <property type="term" value="F:4 iron, 4 sulfur cluster binding"/>
    <property type="evidence" value="ECO:0007669"/>
    <property type="project" value="UniProtKB-KW"/>
</dbReference>
<evidence type="ECO:0000256" key="5">
    <source>
        <dbReference type="ARBA" id="ARBA00023004"/>
    </source>
</evidence>
<keyword evidence="3" id="KW-0479">Metal-binding</keyword>
<dbReference type="RefSeq" id="WP_046509156.1">
    <property type="nucleotide sequence ID" value="NZ_LANI01000024.1"/>
</dbReference>
<keyword evidence="5" id="KW-0408">Iron</keyword>
<dbReference type="GO" id="GO:0046872">
    <property type="term" value="F:metal ion binding"/>
    <property type="evidence" value="ECO:0007669"/>
    <property type="project" value="UniProtKB-KW"/>
</dbReference>
<dbReference type="STRING" id="1549748.WH95_16025"/>
<organism evidence="9 10">
    <name type="scientific">Kiloniella litopenaei</name>
    <dbReference type="NCBI Taxonomy" id="1549748"/>
    <lineage>
        <taxon>Bacteria</taxon>
        <taxon>Pseudomonadati</taxon>
        <taxon>Pseudomonadota</taxon>
        <taxon>Alphaproteobacteria</taxon>
        <taxon>Rhodospirillales</taxon>
        <taxon>Kiloniellaceae</taxon>
        <taxon>Kiloniella</taxon>
    </lineage>
</organism>
<keyword evidence="7" id="KW-1133">Transmembrane helix</keyword>
<feature type="transmembrane region" description="Helical" evidence="7">
    <location>
        <begin position="172"/>
        <end position="190"/>
    </location>
</feature>
<name>A0A0M2R7A9_9PROT</name>
<dbReference type="GO" id="GO:0005886">
    <property type="term" value="C:plasma membrane"/>
    <property type="evidence" value="ECO:0007669"/>
    <property type="project" value="TreeGrafter"/>
</dbReference>
<evidence type="ECO:0000256" key="7">
    <source>
        <dbReference type="SAM" id="Phobius"/>
    </source>
</evidence>
<dbReference type="PANTHER" id="PTHR30176:SF3">
    <property type="entry name" value="FERREDOXIN-TYPE PROTEIN NAPH"/>
    <property type="match status" value="1"/>
</dbReference>
<dbReference type="PROSITE" id="PS00198">
    <property type="entry name" value="4FE4S_FER_1"/>
    <property type="match status" value="1"/>
</dbReference>
<dbReference type="InterPro" id="IPR051684">
    <property type="entry name" value="Electron_Trans/Redox"/>
</dbReference>
<feature type="domain" description="4Fe-4S ferredoxin-type" evidence="8">
    <location>
        <begin position="266"/>
        <end position="296"/>
    </location>
</feature>
<dbReference type="AlphaFoldDB" id="A0A0M2R7A9"/>
<dbReference type="OrthoDB" id="9811700at2"/>
<gene>
    <name evidence="9" type="ORF">WH95_16025</name>
</gene>
<keyword evidence="10" id="KW-1185">Reference proteome</keyword>
<keyword evidence="4" id="KW-0249">Electron transport</keyword>
<feature type="transmembrane region" description="Helical" evidence="7">
    <location>
        <begin position="98"/>
        <end position="119"/>
    </location>
</feature>
<dbReference type="InterPro" id="IPR017900">
    <property type="entry name" value="4Fe4S_Fe_S_CS"/>
</dbReference>